<evidence type="ECO:0000313" key="4">
    <source>
        <dbReference type="Proteomes" id="UP000251891"/>
    </source>
</evidence>
<dbReference type="Gene3D" id="3.40.50.880">
    <property type="match status" value="1"/>
</dbReference>
<gene>
    <name evidence="3" type="ORF">DPM19_26415</name>
</gene>
<dbReference type="EMBL" id="QLYX01000014">
    <property type="protein sequence ID" value="RAY12252.1"/>
    <property type="molecule type" value="Genomic_DNA"/>
</dbReference>
<evidence type="ECO:0000259" key="2">
    <source>
        <dbReference type="Pfam" id="PF00117"/>
    </source>
</evidence>
<dbReference type="Proteomes" id="UP000251891">
    <property type="component" value="Unassembled WGS sequence"/>
</dbReference>
<dbReference type="InterPro" id="IPR017926">
    <property type="entry name" value="GATASE"/>
</dbReference>
<accession>A0A365GZK4</accession>
<dbReference type="PANTHER" id="PTHR42695:SF5">
    <property type="entry name" value="GLUTAMINE AMIDOTRANSFERASE YLR126C-RELATED"/>
    <property type="match status" value="1"/>
</dbReference>
<reference evidence="3 4" key="1">
    <citation type="submission" date="2018-06" db="EMBL/GenBank/DDBJ databases">
        <title>Actinomadura craniellae sp. nov. isolated from marine sponge Craniella sp.</title>
        <authorList>
            <person name="Li L."/>
            <person name="Xu Q.H."/>
            <person name="Lin H.W."/>
            <person name="Lu Y.H."/>
        </authorList>
    </citation>
    <scope>NUCLEOTIDE SEQUENCE [LARGE SCALE GENOMIC DNA]</scope>
    <source>
        <strain evidence="3 4">LHW63021</strain>
    </source>
</reference>
<dbReference type="Pfam" id="PF00117">
    <property type="entry name" value="GATase"/>
    <property type="match status" value="1"/>
</dbReference>
<protein>
    <recommendedName>
        <fullName evidence="2">Glutamine amidotransferase domain-containing protein</fullName>
    </recommendedName>
</protein>
<organism evidence="3 4">
    <name type="scientific">Actinomadura craniellae</name>
    <dbReference type="NCBI Taxonomy" id="2231787"/>
    <lineage>
        <taxon>Bacteria</taxon>
        <taxon>Bacillati</taxon>
        <taxon>Actinomycetota</taxon>
        <taxon>Actinomycetes</taxon>
        <taxon>Streptosporangiales</taxon>
        <taxon>Thermomonosporaceae</taxon>
        <taxon>Actinomadura</taxon>
    </lineage>
</organism>
<feature type="region of interest" description="Disordered" evidence="1">
    <location>
        <begin position="1"/>
        <end position="64"/>
    </location>
</feature>
<dbReference type="PANTHER" id="PTHR42695">
    <property type="entry name" value="GLUTAMINE AMIDOTRANSFERASE YLR126C-RELATED"/>
    <property type="match status" value="1"/>
</dbReference>
<name>A0A365GZK4_9ACTN</name>
<dbReference type="SUPFAM" id="SSF52317">
    <property type="entry name" value="Class I glutamine amidotransferase-like"/>
    <property type="match status" value="1"/>
</dbReference>
<sequence length="347" mass="38112">MPFPVSEMGRATAVPPGEEGKQPALSPLPGCLRDRFRPPVAHPARRLSGRGQDDPVTLTDDAEHSGPDLVLHRRAALHSVRERVRILFVNTQEVAPIAGLGLAPYRQWIAEVTGTPADRVEVVNVADGDPLPATVEAHGVIGGGSGHSAFEDLPWIGRTKDFFRAVQRAGVPELHICWSHQAKAEAHGGRAAPGEAGRRFGIERLRLTAAGRHDPLFRDLPDEFEVFTSHVDVVTALPRDPAPVELARSDTYPYEALAYGPTARTIQAHPELTSPITAALADSRRDRLVREGLVGPADADYAEFLDELHRQDKQIRETGRQLFDNWLLHFVGPRFRDLPPGQPREAR</sequence>
<dbReference type="CDD" id="cd01741">
    <property type="entry name" value="GATase1_1"/>
    <property type="match status" value="1"/>
</dbReference>
<dbReference type="AlphaFoldDB" id="A0A365GZK4"/>
<dbReference type="InterPro" id="IPR044992">
    <property type="entry name" value="ChyE-like"/>
</dbReference>
<dbReference type="GO" id="GO:0005829">
    <property type="term" value="C:cytosol"/>
    <property type="evidence" value="ECO:0007669"/>
    <property type="project" value="TreeGrafter"/>
</dbReference>
<feature type="domain" description="Glutamine amidotransferase" evidence="2">
    <location>
        <begin position="140"/>
        <end position="274"/>
    </location>
</feature>
<evidence type="ECO:0000256" key="1">
    <source>
        <dbReference type="SAM" id="MobiDB-lite"/>
    </source>
</evidence>
<comment type="caution">
    <text evidence="3">The sequence shown here is derived from an EMBL/GenBank/DDBJ whole genome shotgun (WGS) entry which is preliminary data.</text>
</comment>
<keyword evidence="4" id="KW-1185">Reference proteome</keyword>
<dbReference type="PROSITE" id="PS51273">
    <property type="entry name" value="GATASE_TYPE_1"/>
    <property type="match status" value="1"/>
</dbReference>
<evidence type="ECO:0000313" key="3">
    <source>
        <dbReference type="EMBL" id="RAY12252.1"/>
    </source>
</evidence>
<proteinExistence type="predicted"/>
<dbReference type="InterPro" id="IPR029062">
    <property type="entry name" value="Class_I_gatase-like"/>
</dbReference>